<dbReference type="GO" id="GO:0043590">
    <property type="term" value="C:bacterial nucleoid"/>
    <property type="evidence" value="ECO:0007669"/>
    <property type="project" value="TreeGrafter"/>
</dbReference>
<evidence type="ECO:0000256" key="3">
    <source>
        <dbReference type="ARBA" id="ARBA00022763"/>
    </source>
</evidence>
<dbReference type="Pfam" id="PF02565">
    <property type="entry name" value="RecO_C"/>
    <property type="match status" value="1"/>
</dbReference>
<accession>A0A381VJY9</accession>
<keyword evidence="3" id="KW-0227">DNA damage</keyword>
<dbReference type="InterPro" id="IPR042242">
    <property type="entry name" value="RecO_C"/>
</dbReference>
<evidence type="ECO:0000313" key="8">
    <source>
        <dbReference type="EMBL" id="SVA40620.1"/>
    </source>
</evidence>
<keyword evidence="4" id="KW-0233">DNA recombination</keyword>
<gene>
    <name evidence="8" type="ORF">METZ01_LOCUS93474</name>
</gene>
<dbReference type="Pfam" id="PF11967">
    <property type="entry name" value="RecO_N"/>
    <property type="match status" value="1"/>
</dbReference>
<proteinExistence type="inferred from homology"/>
<dbReference type="AlphaFoldDB" id="A0A381VJY9"/>
<keyword evidence="5" id="KW-0234">DNA repair</keyword>
<sequence>MTKRYGKVKCVAKAARKIKNRFGATIEPLSHIQLIYFGKENQTLYRLNHSDIIHSFQDIRDDLQKIYTGIYFSELIDTLIPEMHPDPNAFRLLQDSLKTLEVVANLDVLSRAFEMRLMCLAGYTPQLSYCAICKKSEYTTKIGFSFERRGIICEPCAFQAQPEIRFQAGTLKYLKKLKTMDIKHTNRLKFPKGIELEIEQLIHRFILSYTGRELKSYPFIKSMAKIDTSIEL</sequence>
<dbReference type="HAMAP" id="MF_00201">
    <property type="entry name" value="RecO"/>
    <property type="match status" value="1"/>
</dbReference>
<dbReference type="InterPro" id="IPR012340">
    <property type="entry name" value="NA-bd_OB-fold"/>
</dbReference>
<organism evidence="8">
    <name type="scientific">marine metagenome</name>
    <dbReference type="NCBI Taxonomy" id="408172"/>
    <lineage>
        <taxon>unclassified sequences</taxon>
        <taxon>metagenomes</taxon>
        <taxon>ecological metagenomes</taxon>
    </lineage>
</organism>
<dbReference type="SUPFAM" id="SSF50249">
    <property type="entry name" value="Nucleic acid-binding proteins"/>
    <property type="match status" value="1"/>
</dbReference>
<dbReference type="PANTHER" id="PTHR33991:SF1">
    <property type="entry name" value="DNA REPAIR PROTEIN RECO"/>
    <property type="match status" value="1"/>
</dbReference>
<dbReference type="Gene3D" id="2.40.50.140">
    <property type="entry name" value="Nucleic acid-binding proteins"/>
    <property type="match status" value="1"/>
</dbReference>
<evidence type="ECO:0000256" key="4">
    <source>
        <dbReference type="ARBA" id="ARBA00023172"/>
    </source>
</evidence>
<feature type="domain" description="DNA replication/recombination mediator RecO N-terminal" evidence="7">
    <location>
        <begin position="1"/>
        <end position="56"/>
    </location>
</feature>
<dbReference type="InterPro" id="IPR037278">
    <property type="entry name" value="ARFGAP/RecO"/>
</dbReference>
<dbReference type="GO" id="GO:0006310">
    <property type="term" value="P:DNA recombination"/>
    <property type="evidence" value="ECO:0007669"/>
    <property type="project" value="UniProtKB-KW"/>
</dbReference>
<comment type="similarity">
    <text evidence="1">Belongs to the RecO family.</text>
</comment>
<evidence type="ECO:0000256" key="1">
    <source>
        <dbReference type="ARBA" id="ARBA00007452"/>
    </source>
</evidence>
<evidence type="ECO:0000256" key="5">
    <source>
        <dbReference type="ARBA" id="ARBA00023204"/>
    </source>
</evidence>
<evidence type="ECO:0000256" key="2">
    <source>
        <dbReference type="ARBA" id="ARBA00021310"/>
    </source>
</evidence>
<dbReference type="InterPro" id="IPR022572">
    <property type="entry name" value="DNA_rep/recomb_RecO_N"/>
</dbReference>
<dbReference type="EMBL" id="UINC01009043">
    <property type="protein sequence ID" value="SVA40620.1"/>
    <property type="molecule type" value="Genomic_DNA"/>
</dbReference>
<dbReference type="Gene3D" id="1.20.1440.120">
    <property type="entry name" value="Recombination protein O, C-terminal domain"/>
    <property type="match status" value="1"/>
</dbReference>
<evidence type="ECO:0000259" key="7">
    <source>
        <dbReference type="Pfam" id="PF11967"/>
    </source>
</evidence>
<dbReference type="PANTHER" id="PTHR33991">
    <property type="entry name" value="DNA REPAIR PROTEIN RECO"/>
    <property type="match status" value="1"/>
</dbReference>
<name>A0A381VJY9_9ZZZZ</name>
<dbReference type="InterPro" id="IPR003717">
    <property type="entry name" value="RecO"/>
</dbReference>
<protein>
    <recommendedName>
        <fullName evidence="2">DNA repair protein RecO</fullName>
    </recommendedName>
    <alternativeName>
        <fullName evidence="6">Recombination protein O</fullName>
    </alternativeName>
</protein>
<dbReference type="GO" id="GO:0006302">
    <property type="term" value="P:double-strand break repair"/>
    <property type="evidence" value="ECO:0007669"/>
    <property type="project" value="TreeGrafter"/>
</dbReference>
<reference evidence="8" key="1">
    <citation type="submission" date="2018-05" db="EMBL/GenBank/DDBJ databases">
        <authorList>
            <person name="Lanie J.A."/>
            <person name="Ng W.-L."/>
            <person name="Kazmierczak K.M."/>
            <person name="Andrzejewski T.M."/>
            <person name="Davidsen T.M."/>
            <person name="Wayne K.J."/>
            <person name="Tettelin H."/>
            <person name="Glass J.I."/>
            <person name="Rusch D."/>
            <person name="Podicherti R."/>
            <person name="Tsui H.-C.T."/>
            <person name="Winkler M.E."/>
        </authorList>
    </citation>
    <scope>NUCLEOTIDE SEQUENCE</scope>
</reference>
<dbReference type="NCBIfam" id="TIGR00613">
    <property type="entry name" value="reco"/>
    <property type="match status" value="1"/>
</dbReference>
<evidence type="ECO:0000256" key="6">
    <source>
        <dbReference type="ARBA" id="ARBA00033409"/>
    </source>
</evidence>
<dbReference type="SUPFAM" id="SSF57863">
    <property type="entry name" value="ArfGap/RecO-like zinc finger"/>
    <property type="match status" value="1"/>
</dbReference>